<dbReference type="Gene3D" id="1.10.620.20">
    <property type="entry name" value="Ribonucleotide Reductase, subunit A"/>
    <property type="match status" value="1"/>
</dbReference>
<evidence type="ECO:0000313" key="1">
    <source>
        <dbReference type="EMBL" id="HIQ29425.1"/>
    </source>
</evidence>
<dbReference type="InterPro" id="IPR009078">
    <property type="entry name" value="Ferritin-like_SF"/>
</dbReference>
<reference evidence="1" key="1">
    <citation type="journal article" date="2020" name="ISME J.">
        <title>Gammaproteobacteria mediating utilization of methyl-, sulfur- and petroleum organic compounds in deep ocean hydrothermal plumes.</title>
        <authorList>
            <person name="Zhou Z."/>
            <person name="Liu Y."/>
            <person name="Pan J."/>
            <person name="Cron B.R."/>
            <person name="Toner B.M."/>
            <person name="Anantharaman K."/>
            <person name="Breier J.A."/>
            <person name="Dick G.J."/>
            <person name="Li M."/>
        </authorList>
    </citation>
    <scope>NUCLEOTIDE SEQUENCE</scope>
    <source>
        <strain evidence="1">SZUA-1515</strain>
    </source>
</reference>
<accession>A0A832ZV01</accession>
<sequence length="331" mass="38511">MQIDRPNETPNIFPGNWDVVTQELLKTYEAWFKQNWGPVELPWDELNRENFDQDQAVAQAYWMAKLALFEKSGIGAFSLATLQAARYNMEDPTKKFLAGVTYDECRHDEICRRACNRLCPGFPYKFKPKTTLEEKALRNIQVLYDNGKRYWSAFEKVWEKYPLELIFSSFFFAEIGAQLIFKTVAEKSRLSVYTQAFNNITKDESRHLAGTLALLDRLAKEMPKEHKLMITRQMKHGFIYLSPLLFKPMPEFWKLPDDFLEWDQRLEEKAYEAGLGVPTAEEKAERWYKAIEQHRKKLESLEVPVPAIKEVGVDGVDVPVKKGDNIVATPL</sequence>
<dbReference type="InterPro" id="IPR012348">
    <property type="entry name" value="RNR-like"/>
</dbReference>
<dbReference type="AlphaFoldDB" id="A0A832ZV01"/>
<proteinExistence type="predicted"/>
<evidence type="ECO:0008006" key="3">
    <source>
        <dbReference type="Google" id="ProtNLM"/>
    </source>
</evidence>
<comment type="caution">
    <text evidence="1">The sequence shown here is derived from an EMBL/GenBank/DDBJ whole genome shotgun (WGS) entry which is preliminary data.</text>
</comment>
<protein>
    <recommendedName>
        <fullName evidence="3">Ferritin-like domain-containing protein</fullName>
    </recommendedName>
</protein>
<dbReference type="GO" id="GO:0016491">
    <property type="term" value="F:oxidoreductase activity"/>
    <property type="evidence" value="ECO:0007669"/>
    <property type="project" value="InterPro"/>
</dbReference>
<name>A0A832ZV01_CALS0</name>
<gene>
    <name evidence="1" type="ORF">EYH45_02545</name>
</gene>
<organism evidence="1 2">
    <name type="scientific">Caldiarchaeum subterraneum</name>
    <dbReference type="NCBI Taxonomy" id="311458"/>
    <lineage>
        <taxon>Archaea</taxon>
        <taxon>Nitrososphaerota</taxon>
        <taxon>Candidatus Caldarchaeales</taxon>
        <taxon>Candidatus Caldarchaeaceae</taxon>
        <taxon>Candidatus Caldarchaeum</taxon>
    </lineage>
</organism>
<evidence type="ECO:0000313" key="2">
    <source>
        <dbReference type="Proteomes" id="UP000608579"/>
    </source>
</evidence>
<dbReference type="EMBL" id="DQVM01000047">
    <property type="protein sequence ID" value="HIQ29425.1"/>
    <property type="molecule type" value="Genomic_DNA"/>
</dbReference>
<dbReference type="Proteomes" id="UP000608579">
    <property type="component" value="Unassembled WGS sequence"/>
</dbReference>
<dbReference type="SUPFAM" id="SSF47240">
    <property type="entry name" value="Ferritin-like"/>
    <property type="match status" value="1"/>
</dbReference>